<dbReference type="GeneTree" id="ENSGT00810000125473"/>
<dbReference type="Proteomes" id="UP000007648">
    <property type="component" value="Unassembled WGS sequence"/>
</dbReference>
<feature type="region of interest" description="Disordered" evidence="1">
    <location>
        <begin position="165"/>
        <end position="192"/>
    </location>
</feature>
<feature type="compositionally biased region" description="Low complexity" evidence="1">
    <location>
        <begin position="244"/>
        <end position="257"/>
    </location>
</feature>
<evidence type="ECO:0000313" key="3">
    <source>
        <dbReference type="Proteomes" id="UP000007648"/>
    </source>
</evidence>
<feature type="region of interest" description="Disordered" evidence="1">
    <location>
        <begin position="361"/>
        <end position="396"/>
    </location>
</feature>
<gene>
    <name evidence="2" type="primary">CEP68</name>
</gene>
<evidence type="ECO:0000256" key="1">
    <source>
        <dbReference type="SAM" id="MobiDB-lite"/>
    </source>
</evidence>
<reference evidence="2" key="2">
    <citation type="submission" date="2025-08" db="UniProtKB">
        <authorList>
            <consortium name="Ensembl"/>
        </authorList>
    </citation>
    <scope>IDENTIFICATION</scope>
</reference>
<sequence length="798" mass="88095">MGPDLGRRSLSSMALSEEKTLAESETEGETVLDGNVKPHGNWNSQELETDCSMALGSMQHFIDARGGKCFPPGEEEELTNRKAVPDHIVAAGAWKKHHSETSEGDPFITESEPVYSHLLPEDRTATGTENLLSKVGAQIEEKLCLDSPELLQSITDPLARTLSSGEVADDEDDHSSLESPRIHDSRQQPYNSSSSFSLKWKSFLNLDVSALSFSSHRFPTSPPQNGCLQQRNKTGSHSLWPATSSSCVPSDLLSSASGPMPPTPRSGGAVAEASTRRSSFQADYWACVLPDSLPPSPDRRSRLWNPNKEYEDLLDYTYPLKPKAQLPKHADSHVLANPFLHDSGVDVDSFSLSPENTLKSPATLSHDCLPTEPDVQLPSEPRNSEDRFSTMVSQTQGGLRLAASGHLTSTPKASNRQAFQNDKEQPLMNLRKPLPVGRCLEAHLPSPGEWSRSSSFSTLIGKNGASGDLQSLSYDASMESGWKTSEDIEIEEEYLALPPRLTQFSSLAPYLSTIQTNNSQPSVSTKGQDLPAASSQEPTPLLHPSTQKSPAWKKSRGKWGTTHRDCCTQIPHYEFQELDREGDNNILISQDPRGPLSQPRTISSLRKMLAGLAYSDLKQGQHLKKERDQERESLLQCVKTFCCHLEELICWLYKVAEVTDNLIPSKSNISSLKSSLQLYRQFKKDIAEHQSLTESVLQKGEILLQCLLDNTPGEISNILLHIDYSRYHSPVKKAVFTVDRALALKLEGPEFKCSLRHLTLSSCVNLGKSLNPNCLGWGGGGGRKLCRTQYLLCTEIRN</sequence>
<dbReference type="SUPFAM" id="SSF46966">
    <property type="entry name" value="Spectrin repeat"/>
    <property type="match status" value="1"/>
</dbReference>
<reference evidence="2 3" key="1">
    <citation type="journal article" date="2011" name="Proc. Natl. Acad. Sci. U.S.A.">
        <title>Genetic diversity and population structure of the endangered marsupial Sarcophilus harrisii (Tasmanian devil).</title>
        <authorList>
            <person name="Miller W."/>
            <person name="Hayes V.M."/>
            <person name="Ratan A."/>
            <person name="Petersen D.C."/>
            <person name="Wittekindt N.E."/>
            <person name="Miller J."/>
            <person name="Walenz B."/>
            <person name="Knight J."/>
            <person name="Qi J."/>
            <person name="Zhao F."/>
            <person name="Wang Q."/>
            <person name="Bedoya-Reina O.C."/>
            <person name="Katiyar N."/>
            <person name="Tomsho L.P."/>
            <person name="Kasson L.M."/>
            <person name="Hardie R.A."/>
            <person name="Woodbridge P."/>
            <person name="Tindall E.A."/>
            <person name="Bertelsen M.F."/>
            <person name="Dixon D."/>
            <person name="Pyecroft S."/>
            <person name="Helgen K.M."/>
            <person name="Lesk A.M."/>
            <person name="Pringle T.H."/>
            <person name="Patterson N."/>
            <person name="Zhang Y."/>
            <person name="Kreiss A."/>
            <person name="Woods G.M."/>
            <person name="Jones M.E."/>
            <person name="Schuster S.C."/>
        </authorList>
    </citation>
    <scope>NUCLEOTIDE SEQUENCE [LARGE SCALE GENOMIC DNA]</scope>
</reference>
<feature type="compositionally biased region" description="Basic and acidic residues" evidence="1">
    <location>
        <begin position="174"/>
        <end position="186"/>
    </location>
</feature>
<reference evidence="2" key="3">
    <citation type="submission" date="2025-09" db="UniProtKB">
        <authorList>
            <consortium name="Ensembl"/>
        </authorList>
    </citation>
    <scope>IDENTIFICATION</scope>
</reference>
<feature type="compositionally biased region" description="Polar residues" evidence="1">
    <location>
        <begin position="517"/>
        <end position="549"/>
    </location>
</feature>
<feature type="region of interest" description="Disordered" evidence="1">
    <location>
        <begin position="1"/>
        <end position="40"/>
    </location>
</feature>
<dbReference type="Ensembl" id="ENSSHAT00000005415.2">
    <property type="protein sequence ID" value="ENSSHAP00000005362.2"/>
    <property type="gene ID" value="ENSSHAG00000004687.2"/>
</dbReference>
<evidence type="ECO:0000313" key="2">
    <source>
        <dbReference type="Ensembl" id="ENSSHAP00000005362.2"/>
    </source>
</evidence>
<name>G3VQA7_SARHA</name>
<feature type="compositionally biased region" description="Polar residues" evidence="1">
    <location>
        <begin position="219"/>
        <end position="243"/>
    </location>
</feature>
<dbReference type="FunCoup" id="G3VQA7">
    <property type="interactions" value="1448"/>
</dbReference>
<dbReference type="Gene3D" id="1.20.58.60">
    <property type="match status" value="1"/>
</dbReference>
<protein>
    <submittedName>
        <fullName evidence="2">Centrosomal protein 68</fullName>
    </submittedName>
</protein>
<keyword evidence="3" id="KW-1185">Reference proteome</keyword>
<feature type="region of interest" description="Disordered" evidence="1">
    <location>
        <begin position="517"/>
        <end position="558"/>
    </location>
</feature>
<proteinExistence type="predicted"/>
<dbReference type="AlphaFoldDB" id="G3VQA7"/>
<dbReference type="HOGENOM" id="CLU_370860_0_0_1"/>
<organism evidence="2 3">
    <name type="scientific">Sarcophilus harrisii</name>
    <name type="common">Tasmanian devil</name>
    <name type="synonym">Sarcophilus laniarius</name>
    <dbReference type="NCBI Taxonomy" id="9305"/>
    <lineage>
        <taxon>Eukaryota</taxon>
        <taxon>Metazoa</taxon>
        <taxon>Chordata</taxon>
        <taxon>Craniata</taxon>
        <taxon>Vertebrata</taxon>
        <taxon>Euteleostomi</taxon>
        <taxon>Mammalia</taxon>
        <taxon>Metatheria</taxon>
        <taxon>Dasyuromorphia</taxon>
        <taxon>Dasyuridae</taxon>
        <taxon>Sarcophilus</taxon>
    </lineage>
</organism>
<accession>G3VQA7</accession>
<dbReference type="InParanoid" id="G3VQA7"/>
<feature type="region of interest" description="Disordered" evidence="1">
    <location>
        <begin position="219"/>
        <end position="273"/>
    </location>
</feature>